<keyword evidence="3 5" id="KW-1133">Transmembrane helix</keyword>
<feature type="transmembrane region" description="Helical" evidence="5">
    <location>
        <begin position="249"/>
        <end position="270"/>
    </location>
</feature>
<feature type="transmembrane region" description="Helical" evidence="5">
    <location>
        <begin position="45"/>
        <end position="66"/>
    </location>
</feature>
<protein>
    <submittedName>
        <fullName evidence="7">Uncharacterized protein</fullName>
    </submittedName>
</protein>
<dbReference type="STRING" id="75913.A0A0K0FHA9"/>
<dbReference type="InterPro" id="IPR004031">
    <property type="entry name" value="PMP22/EMP/MP20/Claudin"/>
</dbReference>
<name>A0A0K0FHA9_STRVS</name>
<reference evidence="6" key="1">
    <citation type="submission" date="2014-07" db="EMBL/GenBank/DDBJ databases">
        <authorList>
            <person name="Martin A.A"/>
            <person name="De Silva N."/>
        </authorList>
    </citation>
    <scope>NUCLEOTIDE SEQUENCE</scope>
</reference>
<feature type="transmembrane region" description="Helical" evidence="5">
    <location>
        <begin position="165"/>
        <end position="186"/>
    </location>
</feature>
<sequence>MKELLRRPPVVVQSYLKMFNIYKRSFHKKRNDGPALERLMLSSPLLLSLSSVCALLGLSFLVIAILSDDWTEHKVSRSTIIGAMNRQPELSENLKDAVSHNSLYYSRSNGLFHICFPDDVPSGIGSYSKFGSICITNNDYFPDSVIRENFNDKQVERLYFMRTTVVLYGIGLICIAFCFIIGFFGCWKRSPKYIMTTAILMILSVLFLSAAMISWHYVLYLERNVLDVQPYYKAWEPVLKQATKFSIGWSYLVSWVGIGFVLFAGIFMLCSHKAMKNEDEKAFESKHNAYMMANYYDKATMIPYGYGTYSGYGGSTAFPAAYYNTYIPQMAPPINNHYGYMSYGH</sequence>
<reference evidence="7" key="2">
    <citation type="submission" date="2015-08" db="UniProtKB">
        <authorList>
            <consortium name="WormBaseParasite"/>
        </authorList>
    </citation>
    <scope>IDENTIFICATION</scope>
</reference>
<evidence type="ECO:0000313" key="6">
    <source>
        <dbReference type="Proteomes" id="UP000035680"/>
    </source>
</evidence>
<keyword evidence="4 5" id="KW-0472">Membrane</keyword>
<feature type="transmembrane region" description="Helical" evidence="5">
    <location>
        <begin position="198"/>
        <end position="218"/>
    </location>
</feature>
<keyword evidence="6" id="KW-1185">Reference proteome</keyword>
<dbReference type="AlphaFoldDB" id="A0A0K0FHA9"/>
<dbReference type="GO" id="GO:0016020">
    <property type="term" value="C:membrane"/>
    <property type="evidence" value="ECO:0007669"/>
    <property type="project" value="UniProtKB-SubCell"/>
</dbReference>
<dbReference type="PANTHER" id="PTHR21215">
    <property type="entry name" value="LD36024P"/>
    <property type="match status" value="1"/>
</dbReference>
<evidence type="ECO:0000256" key="4">
    <source>
        <dbReference type="ARBA" id="ARBA00023136"/>
    </source>
</evidence>
<evidence type="ECO:0000313" key="7">
    <source>
        <dbReference type="WBParaSite" id="SVE_0827100.1"/>
    </source>
</evidence>
<comment type="subcellular location">
    <subcellularLocation>
        <location evidence="1">Membrane</location>
        <topology evidence="1">Multi-pass membrane protein</topology>
    </subcellularLocation>
</comment>
<dbReference type="WBParaSite" id="SVE_0827100.1">
    <property type="protein sequence ID" value="SVE_0827100.1"/>
    <property type="gene ID" value="SVE_0827100"/>
</dbReference>
<evidence type="ECO:0000256" key="5">
    <source>
        <dbReference type="SAM" id="Phobius"/>
    </source>
</evidence>
<evidence type="ECO:0000256" key="2">
    <source>
        <dbReference type="ARBA" id="ARBA00022692"/>
    </source>
</evidence>
<proteinExistence type="predicted"/>
<evidence type="ECO:0000256" key="3">
    <source>
        <dbReference type="ARBA" id="ARBA00022989"/>
    </source>
</evidence>
<accession>A0A0K0FHA9</accession>
<dbReference type="Proteomes" id="UP000035680">
    <property type="component" value="Unassembled WGS sequence"/>
</dbReference>
<dbReference type="Pfam" id="PF13903">
    <property type="entry name" value="Claudin_2"/>
    <property type="match status" value="1"/>
</dbReference>
<keyword evidence="2 5" id="KW-0812">Transmembrane</keyword>
<dbReference type="PANTHER" id="PTHR21215:SF0">
    <property type="entry name" value="LD36024P"/>
    <property type="match status" value="1"/>
</dbReference>
<dbReference type="Gene3D" id="1.20.140.150">
    <property type="match status" value="1"/>
</dbReference>
<evidence type="ECO:0000256" key="1">
    <source>
        <dbReference type="ARBA" id="ARBA00004141"/>
    </source>
</evidence>
<organism evidence="6 7">
    <name type="scientific">Strongyloides venezuelensis</name>
    <name type="common">Threadworm</name>
    <dbReference type="NCBI Taxonomy" id="75913"/>
    <lineage>
        <taxon>Eukaryota</taxon>
        <taxon>Metazoa</taxon>
        <taxon>Ecdysozoa</taxon>
        <taxon>Nematoda</taxon>
        <taxon>Chromadorea</taxon>
        <taxon>Rhabditida</taxon>
        <taxon>Tylenchina</taxon>
        <taxon>Panagrolaimomorpha</taxon>
        <taxon>Strongyloidoidea</taxon>
        <taxon>Strongyloididae</taxon>
        <taxon>Strongyloides</taxon>
    </lineage>
</organism>